<proteinExistence type="predicted"/>
<sequence length="223" mass="24026">MGVSIDLFASSWNAQLSVFVGWLPQPGAWRTNAFAGADRDGPDMPTVEEPTVVPAFNGNGSRDPVNTPTRTPPPVFSGGQPTLPGTRRLDLANRTEVIRGDLSSKGIWPGVVELLLVGVRPTTQIAYQSGKAYETVNVARSMLSVTLPPIEDQPVGQHYLVLKLMKAVCNSKPKAKLFVNLDAECQIKPASLIEKIGNSPSGHLYSANLGVSGDRQAIRERNR</sequence>
<accession>A0ABR0B8C2</accession>
<protein>
    <submittedName>
        <fullName evidence="2">Uncharacterized protein</fullName>
    </submittedName>
</protein>
<name>A0ABR0B8C2_9CRUS</name>
<feature type="region of interest" description="Disordered" evidence="1">
    <location>
        <begin position="53"/>
        <end position="83"/>
    </location>
</feature>
<gene>
    <name evidence="2" type="ORF">OUZ56_029947</name>
</gene>
<reference evidence="2 3" key="1">
    <citation type="journal article" date="2023" name="Nucleic Acids Res.">
        <title>The hologenome of Daphnia magna reveals possible DNA methylation and microbiome-mediated evolution of the host genome.</title>
        <authorList>
            <person name="Chaturvedi A."/>
            <person name="Li X."/>
            <person name="Dhandapani V."/>
            <person name="Marshall H."/>
            <person name="Kissane S."/>
            <person name="Cuenca-Cambronero M."/>
            <person name="Asole G."/>
            <person name="Calvet F."/>
            <person name="Ruiz-Romero M."/>
            <person name="Marangio P."/>
            <person name="Guigo R."/>
            <person name="Rago D."/>
            <person name="Mirbahai L."/>
            <person name="Eastwood N."/>
            <person name="Colbourne J.K."/>
            <person name="Zhou J."/>
            <person name="Mallon E."/>
            <person name="Orsini L."/>
        </authorList>
    </citation>
    <scope>NUCLEOTIDE SEQUENCE [LARGE SCALE GENOMIC DNA]</scope>
    <source>
        <strain evidence="2">LRV0_1</strain>
    </source>
</reference>
<evidence type="ECO:0000256" key="1">
    <source>
        <dbReference type="SAM" id="MobiDB-lite"/>
    </source>
</evidence>
<dbReference type="Proteomes" id="UP001234178">
    <property type="component" value="Unassembled WGS sequence"/>
</dbReference>
<evidence type="ECO:0000313" key="2">
    <source>
        <dbReference type="EMBL" id="KAK4037923.1"/>
    </source>
</evidence>
<keyword evidence="3" id="KW-1185">Reference proteome</keyword>
<comment type="caution">
    <text evidence="2">The sequence shown here is derived from an EMBL/GenBank/DDBJ whole genome shotgun (WGS) entry which is preliminary data.</text>
</comment>
<organism evidence="2 3">
    <name type="scientific">Daphnia magna</name>
    <dbReference type="NCBI Taxonomy" id="35525"/>
    <lineage>
        <taxon>Eukaryota</taxon>
        <taxon>Metazoa</taxon>
        <taxon>Ecdysozoa</taxon>
        <taxon>Arthropoda</taxon>
        <taxon>Crustacea</taxon>
        <taxon>Branchiopoda</taxon>
        <taxon>Diplostraca</taxon>
        <taxon>Cladocera</taxon>
        <taxon>Anomopoda</taxon>
        <taxon>Daphniidae</taxon>
        <taxon>Daphnia</taxon>
    </lineage>
</organism>
<evidence type="ECO:0000313" key="3">
    <source>
        <dbReference type="Proteomes" id="UP001234178"/>
    </source>
</evidence>
<dbReference type="EMBL" id="JAOYFB010000040">
    <property type="protein sequence ID" value="KAK4037923.1"/>
    <property type="molecule type" value="Genomic_DNA"/>
</dbReference>